<dbReference type="Proteomes" id="UP000468901">
    <property type="component" value="Unassembled WGS sequence"/>
</dbReference>
<dbReference type="RefSeq" id="WP_152215543.1">
    <property type="nucleotide sequence ID" value="NZ_JBAQYD010000263.1"/>
</dbReference>
<keyword evidence="2" id="KW-0732">Signal</keyword>
<evidence type="ECO:0000313" key="3">
    <source>
        <dbReference type="EMBL" id="KAB7740735.1"/>
    </source>
</evidence>
<comment type="caution">
    <text evidence="3">The sequence shown here is derived from an EMBL/GenBank/DDBJ whole genome shotgun (WGS) entry which is preliminary data.</text>
</comment>
<feature type="compositionally biased region" description="Low complexity" evidence="1">
    <location>
        <begin position="82"/>
        <end position="92"/>
    </location>
</feature>
<sequence length="103" mass="10084">MSDMSIMRLASSIALAFALAGVASAHAAGVATPAASTTAADMGGQVVMSNLAGGMADPVPLFASPSGPVLFVIGMPEAAEPAEAAPHRAAPAKTLTTTHIGQR</sequence>
<evidence type="ECO:0000313" key="4">
    <source>
        <dbReference type="Proteomes" id="UP000468901"/>
    </source>
</evidence>
<proteinExistence type="predicted"/>
<feature type="chain" id="PRO_5026934131" evidence="2">
    <location>
        <begin position="28"/>
        <end position="103"/>
    </location>
</feature>
<protein>
    <submittedName>
        <fullName evidence="3">Uncharacterized protein</fullName>
    </submittedName>
</protein>
<dbReference type="AlphaFoldDB" id="A0A6N6VKB4"/>
<keyword evidence="4" id="KW-1185">Reference proteome</keyword>
<feature type="signal peptide" evidence="2">
    <location>
        <begin position="1"/>
        <end position="27"/>
    </location>
</feature>
<evidence type="ECO:0000256" key="1">
    <source>
        <dbReference type="SAM" id="MobiDB-lite"/>
    </source>
</evidence>
<organism evidence="3 4">
    <name type="scientific">Parvibaculum sedimenti</name>
    <dbReference type="NCBI Taxonomy" id="2608632"/>
    <lineage>
        <taxon>Bacteria</taxon>
        <taxon>Pseudomonadati</taxon>
        <taxon>Pseudomonadota</taxon>
        <taxon>Alphaproteobacteria</taxon>
        <taxon>Hyphomicrobiales</taxon>
        <taxon>Parvibaculaceae</taxon>
        <taxon>Parvibaculum</taxon>
    </lineage>
</organism>
<name>A0A6N6VKB4_9HYPH</name>
<dbReference type="EMBL" id="WESC01000005">
    <property type="protein sequence ID" value="KAB7740735.1"/>
    <property type="molecule type" value="Genomic_DNA"/>
</dbReference>
<feature type="region of interest" description="Disordered" evidence="1">
    <location>
        <begin position="82"/>
        <end position="103"/>
    </location>
</feature>
<feature type="compositionally biased region" description="Polar residues" evidence="1">
    <location>
        <begin position="94"/>
        <end position="103"/>
    </location>
</feature>
<accession>A0A6N6VKB4</accession>
<gene>
    <name evidence="3" type="ORF">F2P47_06730</name>
</gene>
<evidence type="ECO:0000256" key="2">
    <source>
        <dbReference type="SAM" id="SignalP"/>
    </source>
</evidence>
<reference evidence="3 4" key="1">
    <citation type="submission" date="2019-09" db="EMBL/GenBank/DDBJ databases">
        <title>Parvibaculum sedimenti sp. nov., isolated from sediment.</title>
        <authorList>
            <person name="Wang Y."/>
        </authorList>
    </citation>
    <scope>NUCLEOTIDE SEQUENCE [LARGE SCALE GENOMIC DNA]</scope>
    <source>
        <strain evidence="3 4">HXT-9</strain>
    </source>
</reference>